<accession>A0A837C7J8</accession>
<protein>
    <recommendedName>
        <fullName evidence="4">Leucine-binding protein domain-containing protein</fullName>
    </recommendedName>
</protein>
<comment type="similarity">
    <text evidence="1">Belongs to the leucine-binding protein family.</text>
</comment>
<dbReference type="Proteomes" id="UP000024900">
    <property type="component" value="Unassembled WGS sequence"/>
</dbReference>
<evidence type="ECO:0000256" key="3">
    <source>
        <dbReference type="SAM" id="SignalP"/>
    </source>
</evidence>
<keyword evidence="2 3" id="KW-0732">Signal</keyword>
<dbReference type="PANTHER" id="PTHR47235:SF1">
    <property type="entry name" value="BLR6548 PROTEIN"/>
    <property type="match status" value="1"/>
</dbReference>
<evidence type="ECO:0000313" key="5">
    <source>
        <dbReference type="EMBL" id="KGJ65334.1"/>
    </source>
</evidence>
<evidence type="ECO:0000259" key="4">
    <source>
        <dbReference type="Pfam" id="PF13458"/>
    </source>
</evidence>
<evidence type="ECO:0000256" key="1">
    <source>
        <dbReference type="ARBA" id="ARBA00010062"/>
    </source>
</evidence>
<dbReference type="InterPro" id="IPR028081">
    <property type="entry name" value="Leu-bd"/>
</dbReference>
<feature type="domain" description="Leucine-binding protein" evidence="4">
    <location>
        <begin position="59"/>
        <end position="412"/>
    </location>
</feature>
<dbReference type="InterPro" id="IPR028082">
    <property type="entry name" value="Peripla_BP_I"/>
</dbReference>
<feature type="chain" id="PRO_5032809956" description="Leucine-binding protein domain-containing protein" evidence="3">
    <location>
        <begin position="45"/>
        <end position="430"/>
    </location>
</feature>
<name>A0A837C7J8_9BRAD</name>
<organism evidence="5 6">
    <name type="scientific">Bradyrhizobium diazoefficiens SEMIA 5080</name>
    <dbReference type="NCBI Taxonomy" id="754504"/>
    <lineage>
        <taxon>Bacteria</taxon>
        <taxon>Pseudomonadati</taxon>
        <taxon>Pseudomonadota</taxon>
        <taxon>Alphaproteobacteria</taxon>
        <taxon>Hyphomicrobiales</taxon>
        <taxon>Nitrobacteraceae</taxon>
        <taxon>Bradyrhizobium</taxon>
    </lineage>
</organism>
<feature type="signal peptide" evidence="3">
    <location>
        <begin position="1"/>
        <end position="44"/>
    </location>
</feature>
<dbReference type="SUPFAM" id="SSF53822">
    <property type="entry name" value="Periplasmic binding protein-like I"/>
    <property type="match status" value="1"/>
</dbReference>
<dbReference type="Gene3D" id="3.40.50.2300">
    <property type="match status" value="2"/>
</dbReference>
<dbReference type="EMBL" id="ADOU02000007">
    <property type="protein sequence ID" value="KGJ65334.1"/>
    <property type="molecule type" value="Genomic_DNA"/>
</dbReference>
<dbReference type="CDD" id="cd06343">
    <property type="entry name" value="PBP1_ABC_ligand_binding-like"/>
    <property type="match status" value="1"/>
</dbReference>
<dbReference type="AlphaFoldDB" id="A0A837C7J8"/>
<evidence type="ECO:0000256" key="2">
    <source>
        <dbReference type="ARBA" id="ARBA00022729"/>
    </source>
</evidence>
<reference evidence="5 6" key="1">
    <citation type="journal article" date="2014" name="BMC Genomics">
        <title>Comparative genomics of Bradyrhizobium japonicum CPAC 15 and Bradyrhizobium diazoefficiens CPAC 7: elite model strains for understanding symbiotic performance with soybean.</title>
        <authorList>
            <person name="Siqueira A.F."/>
            <person name="Ormeno-Orrillo E."/>
            <person name="Souza R.C."/>
            <person name="Rodrigues E.P."/>
            <person name="Almeida L.G."/>
            <person name="Barcellos F.G."/>
            <person name="Batista J.S."/>
            <person name="Nakatami A.S."/>
            <person name="Martinez-Romero E."/>
            <person name="Vasconcelos A.T."/>
            <person name="Hungria M."/>
        </authorList>
    </citation>
    <scope>NUCLEOTIDE SEQUENCE [LARGE SCALE GENOMIC DNA]</scope>
    <source>
        <strain evidence="5 6">SEMIA 5080</strain>
    </source>
</reference>
<proteinExistence type="inferred from homology"/>
<sequence>MAPGAQQCVRQIIGNNKLRKLRMRNGMLHLATATALTLALSVSAANAQKKYDPGASDTEIKVGQTVPFSGPASAYASIGKTQAAYFKMINDQGGINGRKINLIQYDDAYSPPKAVEQVRKLVESDEVLLTFQIIGTPSNAAVQKYLNSKKVPQLFAATGASKFTDPKNFPWTMGYNPNYFVEGRIYGQYILKEHPNAKIGVLYQNDDLGKDYLNGIKAGLGDKAAKMIVTEASYEVSDPTVDSQILKIKDAGADLFFSATTPKQAAQAIKKIAELGWHPVQIVDINATSVGAVMKPAGLDAAKGVISVNYGKDPLDPTWKDDAGMKRYLDFMAKYYPDGDKDSNFNTYGYGTAQLLAHVLQQCGDNLTRENVMKQAASLKDVTGDIALPGIKANTSPTDYRVNKQLQMMKFNGERWELFGPILEDAGPAG</sequence>
<evidence type="ECO:0000313" key="6">
    <source>
        <dbReference type="Proteomes" id="UP000024900"/>
    </source>
</evidence>
<dbReference type="PANTHER" id="PTHR47235">
    <property type="entry name" value="BLR6548 PROTEIN"/>
    <property type="match status" value="1"/>
</dbReference>
<dbReference type="Pfam" id="PF13458">
    <property type="entry name" value="Peripla_BP_6"/>
    <property type="match status" value="1"/>
</dbReference>
<gene>
    <name evidence="5" type="ORF">BJA5080_01979</name>
</gene>
<comment type="caution">
    <text evidence="5">The sequence shown here is derived from an EMBL/GenBank/DDBJ whole genome shotgun (WGS) entry which is preliminary data.</text>
</comment>